<evidence type="ECO:0000313" key="2">
    <source>
        <dbReference type="Proteomes" id="UP000479692"/>
    </source>
</evidence>
<comment type="caution">
    <text evidence="1">The sequence shown here is derived from an EMBL/GenBank/DDBJ whole genome shotgun (WGS) entry which is preliminary data.</text>
</comment>
<dbReference type="AlphaFoldDB" id="A0A7C9HV14"/>
<dbReference type="Proteomes" id="UP000479692">
    <property type="component" value="Unassembled WGS sequence"/>
</dbReference>
<accession>A0A7C9HV14</accession>
<name>A0A7C9HV14_9GAMM</name>
<keyword evidence="2" id="KW-1185">Reference proteome</keyword>
<organism evidence="1 2">
    <name type="scientific">Noviluteimonas gilva</name>
    <dbReference type="NCBI Taxonomy" id="2682097"/>
    <lineage>
        <taxon>Bacteria</taxon>
        <taxon>Pseudomonadati</taxon>
        <taxon>Pseudomonadota</taxon>
        <taxon>Gammaproteobacteria</taxon>
        <taxon>Lysobacterales</taxon>
        <taxon>Lysobacteraceae</taxon>
        <taxon>Noviluteimonas</taxon>
    </lineage>
</organism>
<dbReference type="EMBL" id="WOXT01000005">
    <property type="protein sequence ID" value="MUV15351.1"/>
    <property type="molecule type" value="Genomic_DNA"/>
</dbReference>
<protein>
    <submittedName>
        <fullName evidence="1">Uncharacterized protein</fullName>
    </submittedName>
</protein>
<evidence type="ECO:0000313" key="1">
    <source>
        <dbReference type="EMBL" id="MUV15351.1"/>
    </source>
</evidence>
<reference evidence="1 2" key="1">
    <citation type="submission" date="2019-12" db="EMBL/GenBank/DDBJ databases">
        <authorList>
            <person name="Xu J."/>
        </authorList>
    </citation>
    <scope>NUCLEOTIDE SEQUENCE [LARGE SCALE GENOMIC DNA]</scope>
    <source>
        <strain evidence="1 2">HX-5-24</strain>
    </source>
</reference>
<proteinExistence type="predicted"/>
<dbReference type="RefSeq" id="WP_156642958.1">
    <property type="nucleotide sequence ID" value="NZ_WOXT01000005.1"/>
</dbReference>
<sequence>MRMLTDAEMDAIFGGDGNYTQTLDTVTVTGSRVTGSGGYYMPGLSGFLKEETSGGCSWCYAYYQSMFRSIPADQVPTKERVTCVANATALPGKGFKPSYTLHVLPQRVFRNPSLSNGQTSWIHRGGQGNSTSGVPGYTAQVGGLTISASNGKGVTYVYAGGMVPGSIMPGYIDPLTNQPGTLTGELTRAEHLAYVIAHETYHQHHAFTEANTDENRANGWGVHAVKRMREGAAAHCPAS</sequence>
<gene>
    <name evidence="1" type="ORF">GN331_14185</name>
</gene>